<dbReference type="Gene3D" id="3.10.20.30">
    <property type="match status" value="1"/>
</dbReference>
<dbReference type="Pfam" id="PF02597">
    <property type="entry name" value="ThiS"/>
    <property type="match status" value="1"/>
</dbReference>
<dbReference type="EMBL" id="CP009552">
    <property type="protein sequence ID" value="AIY89823.1"/>
    <property type="molecule type" value="Genomic_DNA"/>
</dbReference>
<evidence type="ECO:0000313" key="2">
    <source>
        <dbReference type="EMBL" id="AIY89823.1"/>
    </source>
</evidence>
<dbReference type="CDD" id="cd17040">
    <property type="entry name" value="Ubl_MoaD_like"/>
    <property type="match status" value="1"/>
</dbReference>
<feature type="domain" description="Methyltransferase type 11" evidence="1">
    <location>
        <begin position="133"/>
        <end position="218"/>
    </location>
</feature>
<dbReference type="GO" id="GO:0032259">
    <property type="term" value="P:methylation"/>
    <property type="evidence" value="ECO:0007669"/>
    <property type="project" value="UniProtKB-KW"/>
</dbReference>
<organism evidence="2 3">
    <name type="scientific">Geoglobus acetivorans</name>
    <dbReference type="NCBI Taxonomy" id="565033"/>
    <lineage>
        <taxon>Archaea</taxon>
        <taxon>Methanobacteriati</taxon>
        <taxon>Methanobacteriota</taxon>
        <taxon>Archaeoglobi</taxon>
        <taxon>Archaeoglobales</taxon>
        <taxon>Archaeoglobaceae</taxon>
        <taxon>Geoglobus</taxon>
    </lineage>
</organism>
<dbReference type="Gene3D" id="3.40.50.150">
    <property type="entry name" value="Vaccinia Virus protein VP39"/>
    <property type="match status" value="1"/>
</dbReference>
<sequence>MRLVGPLKRKYGEVIEIHVGGDITLGKALKIVSEKYPELKGEIDDVEAYNFSLNGVLVRKDEIDSIMVRDEDEIIVIPAISGGDRAERVKKIVMGNFDLSGETYHIFEEKHEFFTRLASDLVEFSGGTFESCLDVGCGTGVLARILDDCEVVGLDISRKMLEKAREFMIHLVQGDGANLPFRDGSFDAVLFNASIFLIPDAGKALREALRVVRTGGTVAGSLFSGIYRSGDNALAELGLMHREVYPSDRIVSMIRELGGEIDVVDYRAGRHLIIDFYSVPAMSNALFPGIEYVERVKLVKERLKNLPHDLEFRWTFFRIPD</sequence>
<dbReference type="SUPFAM" id="SSF53335">
    <property type="entry name" value="S-adenosyl-L-methionine-dependent methyltransferases"/>
    <property type="match status" value="1"/>
</dbReference>
<dbReference type="InterPro" id="IPR029063">
    <property type="entry name" value="SAM-dependent_MTases_sf"/>
</dbReference>
<keyword evidence="2" id="KW-0808">Transferase</keyword>
<name>A0A0A7GDE6_GEOAI</name>
<evidence type="ECO:0000313" key="3">
    <source>
        <dbReference type="Proteomes" id="UP000030624"/>
    </source>
</evidence>
<dbReference type="PANTHER" id="PTHR43591:SF110">
    <property type="entry name" value="RHODANESE DOMAIN-CONTAINING PROTEIN"/>
    <property type="match status" value="1"/>
</dbReference>
<reference evidence="2 3" key="1">
    <citation type="journal article" date="2015" name="Appl. Environ. Microbiol.">
        <title>The Geoglobus acetivorans genome: Fe(III) reduction, acetate utilization, autotrophic growth, and degradation of aromatic compounds in a hyperthermophilic archaeon.</title>
        <authorList>
            <person name="Mardanov A.V."/>
            <person name="Slododkina G.B."/>
            <person name="Slobodkin A.I."/>
            <person name="Beletsky A.V."/>
            <person name="Gavrilov S.N."/>
            <person name="Kublanov I.V."/>
            <person name="Bonch-Osmolovskaya E.A."/>
            <person name="Skryabin K.G."/>
            <person name="Ravin N.V."/>
        </authorList>
    </citation>
    <scope>NUCLEOTIDE SEQUENCE [LARGE SCALE GENOMIC DNA]</scope>
    <source>
        <strain evidence="2 3">SBH6</strain>
    </source>
</reference>
<dbReference type="InterPro" id="IPR013216">
    <property type="entry name" value="Methyltransf_11"/>
</dbReference>
<dbReference type="CDD" id="cd02440">
    <property type="entry name" value="AdoMet_MTases"/>
    <property type="match status" value="1"/>
</dbReference>
<dbReference type="GO" id="GO:0008757">
    <property type="term" value="F:S-adenosylmethionine-dependent methyltransferase activity"/>
    <property type="evidence" value="ECO:0007669"/>
    <property type="project" value="InterPro"/>
</dbReference>
<dbReference type="KEGG" id="gac:GACE_0773"/>
<evidence type="ECO:0000259" key="1">
    <source>
        <dbReference type="Pfam" id="PF08241"/>
    </source>
</evidence>
<dbReference type="InterPro" id="IPR003749">
    <property type="entry name" value="ThiS/MoaD-like"/>
</dbReference>
<dbReference type="PANTHER" id="PTHR43591">
    <property type="entry name" value="METHYLTRANSFERASE"/>
    <property type="match status" value="1"/>
</dbReference>
<gene>
    <name evidence="2" type="ORF">GACE_0773</name>
</gene>
<dbReference type="Pfam" id="PF08241">
    <property type="entry name" value="Methyltransf_11"/>
    <property type="match status" value="1"/>
</dbReference>
<dbReference type="InterPro" id="IPR016155">
    <property type="entry name" value="Mopterin_synth/thiamin_S_b"/>
</dbReference>
<protein>
    <submittedName>
        <fullName evidence="2">Methyltransferase</fullName>
    </submittedName>
</protein>
<dbReference type="SUPFAM" id="SSF54285">
    <property type="entry name" value="MoaD/ThiS"/>
    <property type="match status" value="1"/>
</dbReference>
<keyword evidence="2" id="KW-0489">Methyltransferase</keyword>
<dbReference type="AlphaFoldDB" id="A0A0A7GDE6"/>
<dbReference type="STRING" id="565033.GACE_0773"/>
<dbReference type="InterPro" id="IPR012675">
    <property type="entry name" value="Beta-grasp_dom_sf"/>
</dbReference>
<dbReference type="Proteomes" id="UP000030624">
    <property type="component" value="Chromosome"/>
</dbReference>
<dbReference type="eggNOG" id="arCOG00536">
    <property type="taxonomic scope" value="Archaea"/>
</dbReference>
<proteinExistence type="predicted"/>
<dbReference type="eggNOG" id="arCOG03529">
    <property type="taxonomic scope" value="Archaea"/>
</dbReference>
<dbReference type="HOGENOM" id="CLU_864960_0_0_2"/>
<accession>A0A0A7GDE6</accession>